<dbReference type="AlphaFoldDB" id="A0A1H6TGW8"/>
<accession>A0A1H6TGW8</accession>
<organism evidence="1 2">
    <name type="scientific">Myroides marinus</name>
    <dbReference type="NCBI Taxonomy" id="703342"/>
    <lineage>
        <taxon>Bacteria</taxon>
        <taxon>Pseudomonadati</taxon>
        <taxon>Bacteroidota</taxon>
        <taxon>Flavobacteriia</taxon>
        <taxon>Flavobacteriales</taxon>
        <taxon>Flavobacteriaceae</taxon>
        <taxon>Myroides</taxon>
    </lineage>
</organism>
<evidence type="ECO:0000313" key="1">
    <source>
        <dbReference type="EMBL" id="SEI76367.1"/>
    </source>
</evidence>
<dbReference type="RefSeq" id="WP_074745174.1">
    <property type="nucleotide sequence ID" value="NZ_FNYS01000004.1"/>
</dbReference>
<gene>
    <name evidence="1" type="ORF">SAMN04488018_10487</name>
</gene>
<evidence type="ECO:0000313" key="2">
    <source>
        <dbReference type="Proteomes" id="UP000183077"/>
    </source>
</evidence>
<name>A0A1H6TGW8_9FLAO</name>
<dbReference type="EMBL" id="FNYS01000004">
    <property type="protein sequence ID" value="SEI76367.1"/>
    <property type="molecule type" value="Genomic_DNA"/>
</dbReference>
<sequence>MMYRLEIQKLLLEIDDNIEDAELCMRLIRQGIQIADKHNDLEWGVEMRYSLIHEERATSSCSESVMAFAWILNVCDQYPDQFHEADFLLEYEWMLCSAYSNASLSTEQIQAVADDLYLRLDRNQITKRGYYFTMAEYVQNLGDYRKGEEYIKLAMQEPFDEENVEIMEYDYRIENLVLMERFDEAIMLMEQVELKKLTNFALPFETYCAMAYCMAKTKDKRAQIYLDKAKASFETLREVNSSMLYSMTRLLYAMYLLEDEMMWDIFERIADWEIGAEDDLHFMLTRHAAMICSQGGTKELKLSPRVSYYEANGMYDLNKLYHYFDEVATQLGLRFDKRNGSDFCSNEYRELKVMNGLKL</sequence>
<proteinExistence type="predicted"/>
<evidence type="ECO:0008006" key="3">
    <source>
        <dbReference type="Google" id="ProtNLM"/>
    </source>
</evidence>
<protein>
    <recommendedName>
        <fullName evidence="3">Tetratricopeptide repeat-containing protein</fullName>
    </recommendedName>
</protein>
<dbReference type="GeneID" id="82256493"/>
<reference evidence="1 2" key="1">
    <citation type="submission" date="2016-10" db="EMBL/GenBank/DDBJ databases">
        <authorList>
            <person name="de Groot N.N."/>
        </authorList>
    </citation>
    <scope>NUCLEOTIDE SEQUENCE [LARGE SCALE GENOMIC DNA]</scope>
    <source>
        <strain evidence="1 2">DSM 23048</strain>
    </source>
</reference>
<dbReference type="Proteomes" id="UP000183077">
    <property type="component" value="Unassembled WGS sequence"/>
</dbReference>